<dbReference type="RefSeq" id="WP_309213267.1">
    <property type="nucleotide sequence ID" value="NZ_JAVIPQ010000383.1"/>
</dbReference>
<dbReference type="InterPro" id="IPR023614">
    <property type="entry name" value="Porin_dom_sf"/>
</dbReference>
<dbReference type="SUPFAM" id="SSF56935">
    <property type="entry name" value="Porins"/>
    <property type="match status" value="1"/>
</dbReference>
<gene>
    <name evidence="1" type="ORF">RF091_20890</name>
</gene>
<dbReference type="InterPro" id="IPR001702">
    <property type="entry name" value="Porin_Gram-ve"/>
</dbReference>
<dbReference type="AlphaFoldDB" id="A0ABD5BNK5"/>
<accession>A0ABD5BNK5</accession>
<reference evidence="1 2" key="1">
    <citation type="submission" date="2023-07" db="EMBL/GenBank/DDBJ databases">
        <title>Pathogens genome sequencing project 196.</title>
        <authorList>
            <person name="Cao X."/>
        </authorList>
    </citation>
    <scope>NUCLEOTIDE SEQUENCE [LARGE SCALE GENOMIC DNA]</scope>
    <source>
        <strain evidence="1 2">SM41</strain>
    </source>
</reference>
<evidence type="ECO:0000313" key="2">
    <source>
        <dbReference type="Proteomes" id="UP001234811"/>
    </source>
</evidence>
<evidence type="ECO:0000313" key="1">
    <source>
        <dbReference type="EMBL" id="MDQ9557952.1"/>
    </source>
</evidence>
<dbReference type="EMBL" id="JAVIPQ010000383">
    <property type="protein sequence ID" value="MDQ9557952.1"/>
    <property type="molecule type" value="Genomic_DNA"/>
</dbReference>
<dbReference type="Pfam" id="PF00267">
    <property type="entry name" value="Porin_1"/>
    <property type="match status" value="1"/>
</dbReference>
<comment type="caution">
    <text evidence="1">The sequence shown here is derived from an EMBL/GenBank/DDBJ whole genome shotgun (WGS) entry which is preliminary data.</text>
</comment>
<feature type="non-terminal residue" evidence="1">
    <location>
        <position position="1"/>
    </location>
</feature>
<proteinExistence type="predicted"/>
<dbReference type="Gene3D" id="2.40.160.10">
    <property type="entry name" value="Porin"/>
    <property type="match status" value="1"/>
</dbReference>
<protein>
    <submittedName>
        <fullName evidence="1">Porin</fullName>
    </submittedName>
</protein>
<dbReference type="Proteomes" id="UP001234811">
    <property type="component" value="Unassembled WGS sequence"/>
</dbReference>
<sequence length="66" mass="7407">YLQTRGRNLPGIGDADLVKYLDLALNYSFNANMSTYVEYKLNLLQRQNAVGAGADDIVETGIMYQF</sequence>
<name>A0ABD5BNK5_SERMA</name>
<organism evidence="1 2">
    <name type="scientific">Serratia marcescens</name>
    <dbReference type="NCBI Taxonomy" id="615"/>
    <lineage>
        <taxon>Bacteria</taxon>
        <taxon>Pseudomonadati</taxon>
        <taxon>Pseudomonadota</taxon>
        <taxon>Gammaproteobacteria</taxon>
        <taxon>Enterobacterales</taxon>
        <taxon>Yersiniaceae</taxon>
        <taxon>Serratia</taxon>
    </lineage>
</organism>